<accession>A0A0M3DEY5</accession>
<proteinExistence type="predicted"/>
<reference evidence="2 3" key="1">
    <citation type="submission" date="2015-04" db="EMBL/GenBank/DDBJ databases">
        <title>Microcin producing Clostridium sp. JC272T.</title>
        <authorList>
            <person name="Jyothsna T."/>
            <person name="Sasikala C."/>
            <person name="Ramana C."/>
        </authorList>
    </citation>
    <scope>NUCLEOTIDE SEQUENCE [LARGE SCALE GENOMIC DNA]</scope>
    <source>
        <strain evidence="2 3">JC272</strain>
    </source>
</reference>
<dbReference type="SMART" id="SM00481">
    <property type="entry name" value="POLIIIAc"/>
    <property type="match status" value="1"/>
</dbReference>
<dbReference type="Pfam" id="PF13263">
    <property type="entry name" value="PHP_C"/>
    <property type="match status" value="1"/>
</dbReference>
<dbReference type="CDD" id="cd07432">
    <property type="entry name" value="PHP_HisPPase"/>
    <property type="match status" value="1"/>
</dbReference>
<dbReference type="Gene3D" id="3.20.20.140">
    <property type="entry name" value="Metal-dependent hydrolases"/>
    <property type="match status" value="1"/>
</dbReference>
<dbReference type="InterPro" id="IPR004013">
    <property type="entry name" value="PHP_dom"/>
</dbReference>
<dbReference type="GO" id="GO:0035312">
    <property type="term" value="F:5'-3' DNA exonuclease activity"/>
    <property type="evidence" value="ECO:0007669"/>
    <property type="project" value="TreeGrafter"/>
</dbReference>
<evidence type="ECO:0000313" key="2">
    <source>
        <dbReference type="EMBL" id="KKY00838.1"/>
    </source>
</evidence>
<dbReference type="EMBL" id="LBBT01000240">
    <property type="protein sequence ID" value="KKY00838.1"/>
    <property type="molecule type" value="Genomic_DNA"/>
</dbReference>
<sequence length="206" mass="23009">MLVDLHIHESTYSADSKITLKEIIEEAKRKGLQGVCITDHDNNYIEEKAIEISKELNYPVFVGVEYLTYDGDIVAFGLDEVPNVKMSAQEFVELVISEGGVCISAHPYRNNNRGLEDKIKIVKGLSAIEAFNGNTDDENNKKAFYVSKELNIQAIGASDAHHLHKVGKFATLLPYEVYDTQGLIKAIKSNECKPAIYKDGKYIIVK</sequence>
<keyword evidence="3" id="KW-1185">Reference proteome</keyword>
<evidence type="ECO:0000259" key="1">
    <source>
        <dbReference type="SMART" id="SM00481"/>
    </source>
</evidence>
<dbReference type="InterPro" id="IPR003141">
    <property type="entry name" value="Pol/His_phosphatase_N"/>
</dbReference>
<dbReference type="RefSeq" id="WP_046823475.1">
    <property type="nucleotide sequence ID" value="NZ_JBCLWQ010000002.1"/>
</dbReference>
<feature type="domain" description="Polymerase/histidinol phosphatase N-terminal" evidence="1">
    <location>
        <begin position="3"/>
        <end position="70"/>
    </location>
</feature>
<dbReference type="Proteomes" id="UP000034407">
    <property type="component" value="Unassembled WGS sequence"/>
</dbReference>
<dbReference type="Pfam" id="PF02811">
    <property type="entry name" value="PHP"/>
    <property type="match status" value="1"/>
</dbReference>
<dbReference type="AlphaFoldDB" id="A0A0M3DEY5"/>
<comment type="caution">
    <text evidence="2">The sequence shown here is derived from an EMBL/GenBank/DDBJ whole genome shotgun (WGS) entry which is preliminary data.</text>
</comment>
<protein>
    <recommendedName>
        <fullName evidence="1">Polymerase/histidinol phosphatase N-terminal domain-containing protein</fullName>
    </recommendedName>
</protein>
<name>A0A0M3DEY5_9FIRM</name>
<dbReference type="InterPro" id="IPR052018">
    <property type="entry name" value="PHP_domain"/>
</dbReference>
<dbReference type="OrthoDB" id="9775360at2"/>
<gene>
    <name evidence="2" type="ORF">VN21_11895</name>
</gene>
<dbReference type="SUPFAM" id="SSF89550">
    <property type="entry name" value="PHP domain-like"/>
    <property type="match status" value="1"/>
</dbReference>
<dbReference type="InterPro" id="IPR016195">
    <property type="entry name" value="Pol/histidinol_Pase-like"/>
</dbReference>
<dbReference type="PANTHER" id="PTHR42924:SF3">
    <property type="entry name" value="POLYMERASE_HISTIDINOL PHOSPHATASE N-TERMINAL DOMAIN-CONTAINING PROTEIN"/>
    <property type="match status" value="1"/>
</dbReference>
<dbReference type="PATRIC" id="fig|1629550.3.peg.1844"/>
<dbReference type="PANTHER" id="PTHR42924">
    <property type="entry name" value="EXONUCLEASE"/>
    <property type="match status" value="1"/>
</dbReference>
<dbReference type="GO" id="GO:0004534">
    <property type="term" value="F:5'-3' RNA exonuclease activity"/>
    <property type="evidence" value="ECO:0007669"/>
    <property type="project" value="TreeGrafter"/>
</dbReference>
<organism evidence="2 3">
    <name type="scientific">Paraclostridium benzoelyticum</name>
    <dbReference type="NCBI Taxonomy" id="1629550"/>
    <lineage>
        <taxon>Bacteria</taxon>
        <taxon>Bacillati</taxon>
        <taxon>Bacillota</taxon>
        <taxon>Clostridia</taxon>
        <taxon>Peptostreptococcales</taxon>
        <taxon>Peptostreptococcaceae</taxon>
        <taxon>Paraclostridium</taxon>
    </lineage>
</organism>
<evidence type="ECO:0000313" key="3">
    <source>
        <dbReference type="Proteomes" id="UP000034407"/>
    </source>
</evidence>